<organism evidence="4 5">
    <name type="scientific">Saccharothrix syringae</name>
    <name type="common">Nocardiopsis syringae</name>
    <dbReference type="NCBI Taxonomy" id="103733"/>
    <lineage>
        <taxon>Bacteria</taxon>
        <taxon>Bacillati</taxon>
        <taxon>Actinomycetota</taxon>
        <taxon>Actinomycetes</taxon>
        <taxon>Pseudonocardiales</taxon>
        <taxon>Pseudonocardiaceae</taxon>
        <taxon>Saccharothrix</taxon>
    </lineage>
</organism>
<evidence type="ECO:0000313" key="4">
    <source>
        <dbReference type="EMBL" id="QFZ23236.1"/>
    </source>
</evidence>
<dbReference type="Proteomes" id="UP000325787">
    <property type="component" value="Chromosome"/>
</dbReference>
<keyword evidence="2" id="KW-0472">Membrane</keyword>
<keyword evidence="2" id="KW-1133">Transmembrane helix</keyword>
<gene>
    <name evidence="4" type="ORF">EKG83_42550</name>
</gene>
<name>A0A5Q0HAG7_SACSY</name>
<evidence type="ECO:0000256" key="2">
    <source>
        <dbReference type="SAM" id="Phobius"/>
    </source>
</evidence>
<dbReference type="Pfam" id="PF20712">
    <property type="entry name" value="CyanoTRADDas_TM"/>
    <property type="match status" value="1"/>
</dbReference>
<feature type="transmembrane region" description="Helical" evidence="2">
    <location>
        <begin position="61"/>
        <end position="79"/>
    </location>
</feature>
<dbReference type="OrthoDB" id="5191873at2"/>
<evidence type="ECO:0000259" key="3">
    <source>
        <dbReference type="Pfam" id="PF20712"/>
    </source>
</evidence>
<dbReference type="RefSeq" id="WP_153278779.1">
    <property type="nucleotide sequence ID" value="NZ_CP034550.1"/>
</dbReference>
<feature type="transmembrane region" description="Helical" evidence="2">
    <location>
        <begin position="36"/>
        <end position="55"/>
    </location>
</feature>
<feature type="transmembrane region" description="Helical" evidence="2">
    <location>
        <begin position="186"/>
        <end position="207"/>
    </location>
</feature>
<feature type="region of interest" description="Disordered" evidence="1">
    <location>
        <begin position="1"/>
        <end position="23"/>
    </location>
</feature>
<keyword evidence="5" id="KW-1185">Reference proteome</keyword>
<dbReference type="EMBL" id="CP034550">
    <property type="protein sequence ID" value="QFZ23236.1"/>
    <property type="molecule type" value="Genomic_DNA"/>
</dbReference>
<proteinExistence type="predicted"/>
<evidence type="ECO:0000313" key="5">
    <source>
        <dbReference type="Proteomes" id="UP000325787"/>
    </source>
</evidence>
<dbReference type="AlphaFoldDB" id="A0A5Q0HAG7"/>
<accession>A0A5Q0HAG7</accession>
<dbReference type="KEGG" id="ssyi:EKG83_42550"/>
<feature type="region of interest" description="Disordered" evidence="1">
    <location>
        <begin position="262"/>
        <end position="290"/>
    </location>
</feature>
<keyword evidence="2" id="KW-0812">Transmembrane</keyword>
<feature type="transmembrane region" description="Helical" evidence="2">
    <location>
        <begin position="159"/>
        <end position="180"/>
    </location>
</feature>
<evidence type="ECO:0000256" key="1">
    <source>
        <dbReference type="SAM" id="MobiDB-lite"/>
    </source>
</evidence>
<reference evidence="5" key="1">
    <citation type="journal article" date="2021" name="Curr. Microbiol.">
        <title>Complete genome of nocamycin-producing strain Saccharothrix syringae NRRL B-16468 reveals the biosynthetic potential for secondary metabolites.</title>
        <authorList>
            <person name="Mo X."/>
            <person name="Yang S."/>
        </authorList>
    </citation>
    <scope>NUCLEOTIDE SEQUENCE [LARGE SCALE GENOMIC DNA]</scope>
    <source>
        <strain evidence="5">ATCC 51364 / DSM 43886 / JCM 6844 / KCTC 9398 / NBRC 14523 / NRRL B-16468 / INA 2240</strain>
    </source>
</reference>
<feature type="domain" description="Cyanobacterial TRADD-N associated 2 transmembrane" evidence="3">
    <location>
        <begin position="146"/>
        <end position="217"/>
    </location>
</feature>
<protein>
    <recommendedName>
        <fullName evidence="3">Cyanobacterial TRADD-N associated 2 transmembrane domain-containing protein</fullName>
    </recommendedName>
</protein>
<sequence>MSDPQNIDQGPIPDNLTPKSDTAHALPPRIPQWMQIGLFTAGTTLMGAGSFAILFKSSLSPTSGLTVLFAGATLVLALTERARRGLLDNYAEQIRERVERESTSMQFNVQPGGLVQVNSSDQDFATIRNSDSLEKQEAILREIYTQGLAQARVSFRVSIVFASIGASFLLLGIGLAIFHARTDGAQYASIVAGAAGVVVNLTSNVFFVQSNRARMNMAEQGTQLREESQEDRRLNAARELTNAITNDDLRNEVRAKLALRLLNTPEPANGAKEQTDAEPDDQGNADAPAK</sequence>
<dbReference type="InterPro" id="IPR048567">
    <property type="entry name" value="CyanoTRADDas_TM"/>
</dbReference>